<protein>
    <recommendedName>
        <fullName evidence="2">TIGR04255 family protein</fullName>
    </recommendedName>
</protein>
<accession>A0A3B1A9B7</accession>
<organism evidence="1">
    <name type="scientific">hydrothermal vent metagenome</name>
    <dbReference type="NCBI Taxonomy" id="652676"/>
    <lineage>
        <taxon>unclassified sequences</taxon>
        <taxon>metagenomes</taxon>
        <taxon>ecological metagenomes</taxon>
    </lineage>
</organism>
<evidence type="ECO:0008006" key="2">
    <source>
        <dbReference type="Google" id="ProtNLM"/>
    </source>
</evidence>
<gene>
    <name evidence="1" type="ORF">MNBD_GAMMA21-1349</name>
</gene>
<evidence type="ECO:0000313" key="1">
    <source>
        <dbReference type="EMBL" id="VAW96217.1"/>
    </source>
</evidence>
<dbReference type="InterPro" id="IPR026349">
    <property type="entry name" value="CHP04255"/>
</dbReference>
<dbReference type="NCBIfam" id="TIGR04255">
    <property type="entry name" value="sporadTIGR04255"/>
    <property type="match status" value="1"/>
</dbReference>
<dbReference type="AlphaFoldDB" id="A0A3B1A9B7"/>
<reference evidence="1" key="1">
    <citation type="submission" date="2018-06" db="EMBL/GenBank/DDBJ databases">
        <authorList>
            <person name="Zhirakovskaya E."/>
        </authorList>
    </citation>
    <scope>NUCLEOTIDE SEQUENCE</scope>
</reference>
<name>A0A3B1A9B7_9ZZZZ</name>
<proteinExistence type="predicted"/>
<sequence length="257" mass="29579">MTKKYPRLANPPIKEAILQFLVIPSDIYDSNLLKKFVEAENTRYPNSQAQRETLIQFMSGGDGQQTGFKDKGINGFKISSSDGLNIVQVFKDRLAISRLASYRSWGELLAETKRIWDVYKEIFSPKAVKGISVRYINHFLLPSDMKNFEDYLASTPSIPKDLPQGLASFYVNYKVPDPNIGAVASVQLLFEGVRFNNEPSEQKEPKIPIVLDTDIQMLFEEELKDEEMVWDTFSLLHNFKNKVFFKTVKEKTLEMFR</sequence>
<dbReference type="EMBL" id="UOFR01000037">
    <property type="protein sequence ID" value="VAW96217.1"/>
    <property type="molecule type" value="Genomic_DNA"/>
</dbReference>